<dbReference type="EMBL" id="ML991773">
    <property type="protein sequence ID" value="KAF2239183.1"/>
    <property type="molecule type" value="Genomic_DNA"/>
</dbReference>
<keyword evidence="1" id="KW-0472">Membrane</keyword>
<gene>
    <name evidence="2" type="ORF">EV356DRAFT_165911</name>
</gene>
<proteinExistence type="predicted"/>
<evidence type="ECO:0000313" key="2">
    <source>
        <dbReference type="EMBL" id="KAF2239183.1"/>
    </source>
</evidence>
<organism evidence="2 3">
    <name type="scientific">Viridothelium virens</name>
    <name type="common">Speckled blister lichen</name>
    <name type="synonym">Trypethelium virens</name>
    <dbReference type="NCBI Taxonomy" id="1048519"/>
    <lineage>
        <taxon>Eukaryota</taxon>
        <taxon>Fungi</taxon>
        <taxon>Dikarya</taxon>
        <taxon>Ascomycota</taxon>
        <taxon>Pezizomycotina</taxon>
        <taxon>Dothideomycetes</taxon>
        <taxon>Dothideomycetes incertae sedis</taxon>
        <taxon>Trypetheliales</taxon>
        <taxon>Trypetheliaceae</taxon>
        <taxon>Viridothelium</taxon>
    </lineage>
</organism>
<evidence type="ECO:0000313" key="3">
    <source>
        <dbReference type="Proteomes" id="UP000800092"/>
    </source>
</evidence>
<keyword evidence="3" id="KW-1185">Reference proteome</keyword>
<evidence type="ECO:0000256" key="1">
    <source>
        <dbReference type="SAM" id="Phobius"/>
    </source>
</evidence>
<sequence>MEPLLRTRIIITRNHLSITDSIAVAIPRLILLILILLIHLHLALRPLQIPLSRCHRPRILRIRHRPRRMPRQDTTRIGRRGLGSRARRVETLLLRGARAALVRALGRRLRRRSSRPSSSSCSCSAAATVAGSTAAVAVTIASGGGGVREAVVPGAAGAGHGDVGRERSGDGGGGLGLAAAAGDDGSWACGFEVVDGGGRAGIWGNWGVFALEGGGGCGAVRVEVRVDDEGAADVAFFDCGLAVLVFVGVFDTGSCFCDRAASHVRHRS</sequence>
<name>A0A6A6HNR5_VIRVR</name>
<protein>
    <submittedName>
        <fullName evidence="2">Uncharacterized protein</fullName>
    </submittedName>
</protein>
<accession>A0A6A6HNR5</accession>
<reference evidence="2" key="1">
    <citation type="journal article" date="2020" name="Stud. Mycol.">
        <title>101 Dothideomycetes genomes: a test case for predicting lifestyles and emergence of pathogens.</title>
        <authorList>
            <person name="Haridas S."/>
            <person name="Albert R."/>
            <person name="Binder M."/>
            <person name="Bloem J."/>
            <person name="Labutti K."/>
            <person name="Salamov A."/>
            <person name="Andreopoulos B."/>
            <person name="Baker S."/>
            <person name="Barry K."/>
            <person name="Bills G."/>
            <person name="Bluhm B."/>
            <person name="Cannon C."/>
            <person name="Castanera R."/>
            <person name="Culley D."/>
            <person name="Daum C."/>
            <person name="Ezra D."/>
            <person name="Gonzalez J."/>
            <person name="Henrissat B."/>
            <person name="Kuo A."/>
            <person name="Liang C."/>
            <person name="Lipzen A."/>
            <person name="Lutzoni F."/>
            <person name="Magnuson J."/>
            <person name="Mondo S."/>
            <person name="Nolan M."/>
            <person name="Ohm R."/>
            <person name="Pangilinan J."/>
            <person name="Park H.-J."/>
            <person name="Ramirez L."/>
            <person name="Alfaro M."/>
            <person name="Sun H."/>
            <person name="Tritt A."/>
            <person name="Yoshinaga Y."/>
            <person name="Zwiers L.-H."/>
            <person name="Turgeon B."/>
            <person name="Goodwin S."/>
            <person name="Spatafora J."/>
            <person name="Crous P."/>
            <person name="Grigoriev I."/>
        </authorList>
    </citation>
    <scope>NUCLEOTIDE SEQUENCE</scope>
    <source>
        <strain evidence="2">Tuck. ex Michener</strain>
    </source>
</reference>
<dbReference type="Proteomes" id="UP000800092">
    <property type="component" value="Unassembled WGS sequence"/>
</dbReference>
<keyword evidence="1" id="KW-1133">Transmembrane helix</keyword>
<feature type="transmembrane region" description="Helical" evidence="1">
    <location>
        <begin position="21"/>
        <end position="44"/>
    </location>
</feature>
<dbReference type="AlphaFoldDB" id="A0A6A6HNR5"/>
<keyword evidence="1" id="KW-0812">Transmembrane</keyword>